<dbReference type="InterPro" id="IPR036365">
    <property type="entry name" value="PGBD-like_sf"/>
</dbReference>
<dbReference type="Gene3D" id="1.10.101.10">
    <property type="entry name" value="PGBD-like superfamily/PGBD"/>
    <property type="match status" value="1"/>
</dbReference>
<evidence type="ECO:0000259" key="1">
    <source>
        <dbReference type="Pfam" id="PF01471"/>
    </source>
</evidence>
<dbReference type="Pfam" id="PF01471">
    <property type="entry name" value="PG_binding_1"/>
    <property type="match status" value="1"/>
</dbReference>
<feature type="domain" description="Peptidoglycan binding-like" evidence="1">
    <location>
        <begin position="403"/>
        <end position="460"/>
    </location>
</feature>
<evidence type="ECO:0000313" key="2">
    <source>
        <dbReference type="EMBL" id="AUX42474.1"/>
    </source>
</evidence>
<dbReference type="EMBL" id="CP012673">
    <property type="protein sequence ID" value="AUX42474.1"/>
    <property type="molecule type" value="Genomic_DNA"/>
</dbReference>
<accession>A0A2L0ET67</accession>
<evidence type="ECO:0000313" key="3">
    <source>
        <dbReference type="Proteomes" id="UP000238348"/>
    </source>
</evidence>
<dbReference type="SUPFAM" id="SSF47090">
    <property type="entry name" value="PGBD-like"/>
    <property type="match status" value="1"/>
</dbReference>
<name>A0A2L0ET67_SORCE</name>
<reference evidence="2 3" key="1">
    <citation type="submission" date="2015-09" db="EMBL/GenBank/DDBJ databases">
        <title>Sorangium comparison.</title>
        <authorList>
            <person name="Zaburannyi N."/>
            <person name="Bunk B."/>
            <person name="Overmann J."/>
            <person name="Mueller R."/>
        </authorList>
    </citation>
    <scope>NUCLEOTIDE SEQUENCE [LARGE SCALE GENOMIC DNA]</scope>
    <source>
        <strain evidence="2 3">So ce26</strain>
    </source>
</reference>
<dbReference type="InterPro" id="IPR036366">
    <property type="entry name" value="PGBDSf"/>
</dbReference>
<protein>
    <recommendedName>
        <fullName evidence="1">Peptidoglycan binding-like domain-containing protein</fullName>
    </recommendedName>
</protein>
<sequence length="469" mass="50278">MRARVEGAGKVTSFEGYTDLMLSAPALGFRRASPGPEAFARFGGEPGPGWEDYARDAGTDVAGRELPGDLLEEIAQSRNEAPAEPGLRAVRNGHMYTGAGDRAHQAYLSEYFEARAAASSPGDRRKILAFGAFQAREGSTAAINTYDNQIVTWGTGWGGRGLLGKVMARAVANEALRERLGRAGVCYRDRNVYDVVDLRAKRVITGQREALETLRSSVPLLRLLIHVARDPETRDVVTEAQLLTFMETSGHLPGSDAIATQALFNLVVHLKHWAPAYVDGCLDWALPQAGGGAPSVERDQDLAVLIGRYFYGKARRSRWIPSWKQFQLYCEHMKADGLDCMSDAFVRAAGPPSGDPFAEFPLPRPGRPAEPPKAQILKNAPLAGQPALECAAKGERSFRKGASGAEIKALQQALLAVGIEVRGSVDGKFGEKVEAAVKAFQAGNGLLADGVVGQRTLKALDAKLGEAGG</sequence>
<proteinExistence type="predicted"/>
<dbReference type="Proteomes" id="UP000238348">
    <property type="component" value="Chromosome"/>
</dbReference>
<organism evidence="2 3">
    <name type="scientific">Sorangium cellulosum</name>
    <name type="common">Polyangium cellulosum</name>
    <dbReference type="NCBI Taxonomy" id="56"/>
    <lineage>
        <taxon>Bacteria</taxon>
        <taxon>Pseudomonadati</taxon>
        <taxon>Myxococcota</taxon>
        <taxon>Polyangia</taxon>
        <taxon>Polyangiales</taxon>
        <taxon>Polyangiaceae</taxon>
        <taxon>Sorangium</taxon>
    </lineage>
</organism>
<dbReference type="AlphaFoldDB" id="A0A2L0ET67"/>
<gene>
    <name evidence="2" type="ORF">SOCE26_039070</name>
</gene>
<dbReference type="InterPro" id="IPR002477">
    <property type="entry name" value="Peptidoglycan-bd-like"/>
</dbReference>